<proteinExistence type="predicted"/>
<dbReference type="EMBL" id="AWWI01000146">
    <property type="protein sequence ID" value="PIL17905.1"/>
    <property type="molecule type" value="Genomic_DNA"/>
</dbReference>
<keyword evidence="2" id="KW-1185">Reference proteome</keyword>
<dbReference type="AlphaFoldDB" id="A0A2G8R8M1"/>
<gene>
    <name evidence="1" type="ORF">P775_22375</name>
</gene>
<accession>A0A2G8R8M1</accession>
<dbReference type="InterPro" id="IPR018666">
    <property type="entry name" value="DUF2125"/>
</dbReference>
<dbReference type="Pfam" id="PF09898">
    <property type="entry name" value="DUF2125"/>
    <property type="match status" value="1"/>
</dbReference>
<organism evidence="1 2">
    <name type="scientific">Puniceibacterium antarcticum</name>
    <dbReference type="NCBI Taxonomy" id="1206336"/>
    <lineage>
        <taxon>Bacteria</taxon>
        <taxon>Pseudomonadati</taxon>
        <taxon>Pseudomonadota</taxon>
        <taxon>Alphaproteobacteria</taxon>
        <taxon>Rhodobacterales</taxon>
        <taxon>Paracoccaceae</taxon>
        <taxon>Puniceibacterium</taxon>
    </lineage>
</organism>
<evidence type="ECO:0008006" key="3">
    <source>
        <dbReference type="Google" id="ProtNLM"/>
    </source>
</evidence>
<evidence type="ECO:0000313" key="2">
    <source>
        <dbReference type="Proteomes" id="UP000231259"/>
    </source>
</evidence>
<dbReference type="RefSeq" id="WP_099912901.1">
    <property type="nucleotide sequence ID" value="NZ_AWWI01000146.1"/>
</dbReference>
<dbReference type="OrthoDB" id="7625707at2"/>
<dbReference type="Proteomes" id="UP000231259">
    <property type="component" value="Unassembled WGS sequence"/>
</dbReference>
<reference evidence="1 2" key="1">
    <citation type="submission" date="2013-09" db="EMBL/GenBank/DDBJ databases">
        <title>Genome sequencing of Phaeobacter antarcticus sp. nov. SM1211.</title>
        <authorList>
            <person name="Zhang X.-Y."/>
            <person name="Liu C."/>
            <person name="Chen X.-L."/>
            <person name="Xie B.-B."/>
            <person name="Qin Q.-L."/>
            <person name="Rong J.-C."/>
            <person name="Zhang Y.-Z."/>
        </authorList>
    </citation>
    <scope>NUCLEOTIDE SEQUENCE [LARGE SCALE GENOMIC DNA]</scope>
    <source>
        <strain evidence="1 2">SM1211</strain>
    </source>
</reference>
<evidence type="ECO:0000313" key="1">
    <source>
        <dbReference type="EMBL" id="PIL17905.1"/>
    </source>
</evidence>
<protein>
    <recommendedName>
        <fullName evidence="3">DUF2125 domain-containing protein</fullName>
    </recommendedName>
</protein>
<comment type="caution">
    <text evidence="1">The sequence shown here is derived from an EMBL/GenBank/DDBJ whole genome shotgun (WGS) entry which is preliminary data.</text>
</comment>
<sequence>MKRLLFVTILAGLAWTGHWFWSAHSLRQQTDGWFAALRSAGWTAQYDDVSILGFPNRLDQTFTDITLTAPEAALTWQAPFLQVFRLSYNPSHLILIWPEDQTLTTPAATTTITDKGLRASLILDGGEILRSNLEAAALTFTTAENTLALTGLTAALTHIDGPSYRLALNAEDASRQSDEQAAQDPGGVVFDATVTFDRLFTTTTLNGPRPQPQQIALRLAEYRRGDQSLKLSGDLTLDDMGRASGTLSLQATRGRDMLALLHDQGALPLALFDPLEQALTLSGNMNGSADTLDLTLKVYRGTVSLGLIPLGQLPPLRLP</sequence>
<name>A0A2G8R8M1_9RHOB</name>